<accession>A0ABV8AZF3</accession>
<dbReference type="RefSeq" id="WP_377913748.1">
    <property type="nucleotide sequence ID" value="NZ_JBHRZT010000026.1"/>
</dbReference>
<evidence type="ECO:0000313" key="2">
    <source>
        <dbReference type="Proteomes" id="UP001595752"/>
    </source>
</evidence>
<proteinExistence type="predicted"/>
<comment type="caution">
    <text evidence="1">The sequence shown here is derived from an EMBL/GenBank/DDBJ whole genome shotgun (WGS) entry which is preliminary data.</text>
</comment>
<evidence type="ECO:0000313" key="1">
    <source>
        <dbReference type="EMBL" id="MFC3883353.1"/>
    </source>
</evidence>
<name>A0ABV8AZF3_9BACI</name>
<organism evidence="1 2">
    <name type="scientific">Bacillus songklensis</name>
    <dbReference type="NCBI Taxonomy" id="1069116"/>
    <lineage>
        <taxon>Bacteria</taxon>
        <taxon>Bacillati</taxon>
        <taxon>Bacillota</taxon>
        <taxon>Bacilli</taxon>
        <taxon>Bacillales</taxon>
        <taxon>Bacillaceae</taxon>
        <taxon>Bacillus</taxon>
    </lineage>
</organism>
<keyword evidence="2" id="KW-1185">Reference proteome</keyword>
<gene>
    <name evidence="1" type="ORF">ACFOU2_07390</name>
</gene>
<dbReference type="Proteomes" id="UP001595752">
    <property type="component" value="Unassembled WGS sequence"/>
</dbReference>
<protein>
    <recommendedName>
        <fullName evidence="3">YfhD-like protein</fullName>
    </recommendedName>
</protein>
<reference evidence="2" key="1">
    <citation type="journal article" date="2019" name="Int. J. Syst. Evol. Microbiol.">
        <title>The Global Catalogue of Microorganisms (GCM) 10K type strain sequencing project: providing services to taxonomists for standard genome sequencing and annotation.</title>
        <authorList>
            <consortium name="The Broad Institute Genomics Platform"/>
            <consortium name="The Broad Institute Genome Sequencing Center for Infectious Disease"/>
            <person name="Wu L."/>
            <person name="Ma J."/>
        </authorList>
    </citation>
    <scope>NUCLEOTIDE SEQUENCE [LARGE SCALE GENOMIC DNA]</scope>
    <source>
        <strain evidence="2">CCUG 61889</strain>
    </source>
</reference>
<evidence type="ECO:0008006" key="3">
    <source>
        <dbReference type="Google" id="ProtNLM"/>
    </source>
</evidence>
<sequence>MNKKEFKKARKANGNLMDEKADVRKLLQEEFGHELGDVNASKIYEAAAEAASRKNNKKK</sequence>
<dbReference type="EMBL" id="JBHRZT010000026">
    <property type="protein sequence ID" value="MFC3883353.1"/>
    <property type="molecule type" value="Genomic_DNA"/>
</dbReference>